<gene>
    <name evidence="3" type="ORF">A6769_12845</name>
</gene>
<feature type="domain" description="Filamentous haemagglutinin FhaB/tRNA nuclease CdiA-like TPS" evidence="2">
    <location>
        <begin position="31"/>
        <end position="147"/>
    </location>
</feature>
<accession>A0A367RPI6</accession>
<dbReference type="SMART" id="SM00912">
    <property type="entry name" value="Haemagg_act"/>
    <property type="match status" value="1"/>
</dbReference>
<dbReference type="Proteomes" id="UP000252085">
    <property type="component" value="Unassembled WGS sequence"/>
</dbReference>
<feature type="chain" id="PRO_5016960175" evidence="1">
    <location>
        <begin position="29"/>
        <end position="830"/>
    </location>
</feature>
<dbReference type="InterPro" id="IPR011050">
    <property type="entry name" value="Pectin_lyase_fold/virulence"/>
</dbReference>
<keyword evidence="1" id="KW-0732">Signal</keyword>
<dbReference type="Gene3D" id="2.160.20.10">
    <property type="entry name" value="Single-stranded right-handed beta-helix, Pectin lyase-like"/>
    <property type="match status" value="2"/>
</dbReference>
<evidence type="ECO:0000259" key="2">
    <source>
        <dbReference type="SMART" id="SM00912"/>
    </source>
</evidence>
<reference evidence="4" key="1">
    <citation type="submission" date="2016-04" db="EMBL/GenBank/DDBJ databases">
        <authorList>
            <person name="Tabuchi Yagui T.R."/>
        </authorList>
    </citation>
    <scope>NUCLEOTIDE SEQUENCE [LARGE SCALE GENOMIC DNA]</scope>
</reference>
<comment type="caution">
    <text evidence="3">The sequence shown here is derived from an EMBL/GenBank/DDBJ whole genome shotgun (WGS) entry which is preliminary data.</text>
</comment>
<dbReference type="InterPro" id="IPR012334">
    <property type="entry name" value="Pectin_lyas_fold"/>
</dbReference>
<sequence length="830" mass="84607">MKAASVCWGLINLMLTGGMLLWCASVSAQLTPDGTLNTAVSQSGNNFTITNGSAVNSNLFHSFQQFSVPTGGSATFDLTNTPNISTIFSRVTGGNISSIDGLIQTINGNNPVSLFLINPSGIIFGANAQLNIGGSFIGSTASSIKFADGAEFSVINSESAPLLSINVPIGLQLGNNPAPINIQGTGHTLRNVSGLALVPPIQIPSSTKLRVKPGNTLALVGGDIHLNGANLIAERGRVELGSVSGAALVNLISTAQGYTLGYGNVQSFGDIQLAQRSLLDISGVNAGSVQIQGRQIQFTDGSLVLAQNFGNLPGGDIRLQATESINLIAKTANGTIQSGVRSDALGSGASGNISVITPNFTIKSGAGLNSTTLGAAPSGNIYIDATAIELSGFSPNNPANVTTVNTTTLGAGNAGDVFVNGNSLLVSSGASLSSATFGTGSSGKVTIRNTNTTVMGESPSGLYSNISSTTFATGSAKTLTLNTAKLQILDGGAVATTSFFAGNGGDLSINATEAIVISGQGRATNSSINASTIRPDPLVRKRFGLPDILTANAGTLSVTTPNLTLMDGGTVSVTSQGSGNGGNINISADTIQLKNQGFIQAQTDSGNGGNIKLSTKNLLLLQDNSLITSTAGGSGNGGNININAPIIIGLKNSDIIANAVQGRGGNIQITTQGIFGLKFRNQLTPDSDITASSQFGVSGTVQVNTIGIDPNSGLVELPANVTDPSQQIATGCADSEGSRFVATGRGGVPQNPNQVTNDVYDGLRLRTWDDIRDLSAYRKTGQLNVQIPASSKVLVEATTWHRNADGKIELIAVKPAYVQPSLTCAAVRKS</sequence>
<dbReference type="InterPro" id="IPR008638">
    <property type="entry name" value="FhaB/CdiA-like_TPS"/>
</dbReference>
<evidence type="ECO:0000313" key="3">
    <source>
        <dbReference type="EMBL" id="RCJ37771.1"/>
    </source>
</evidence>
<dbReference type="NCBIfam" id="TIGR01901">
    <property type="entry name" value="adhes_NPXG"/>
    <property type="match status" value="1"/>
</dbReference>
<dbReference type="EMBL" id="LXQE01000136">
    <property type="protein sequence ID" value="RCJ37771.1"/>
    <property type="molecule type" value="Genomic_DNA"/>
</dbReference>
<dbReference type="SUPFAM" id="SSF51126">
    <property type="entry name" value="Pectin lyase-like"/>
    <property type="match status" value="2"/>
</dbReference>
<feature type="signal peptide" evidence="1">
    <location>
        <begin position="1"/>
        <end position="28"/>
    </location>
</feature>
<dbReference type="Pfam" id="PF05860">
    <property type="entry name" value="TPS"/>
    <property type="match status" value="1"/>
</dbReference>
<evidence type="ECO:0000313" key="4">
    <source>
        <dbReference type="Proteomes" id="UP000252085"/>
    </source>
</evidence>
<proteinExistence type="predicted"/>
<protein>
    <submittedName>
        <fullName evidence="3">Filamentous hemagglutinin</fullName>
    </submittedName>
</protein>
<dbReference type="AlphaFoldDB" id="A0A367RPI6"/>
<organism evidence="3 4">
    <name type="scientific">Nostoc punctiforme NIES-2108</name>
    <dbReference type="NCBI Taxonomy" id="1356359"/>
    <lineage>
        <taxon>Bacteria</taxon>
        <taxon>Bacillati</taxon>
        <taxon>Cyanobacteriota</taxon>
        <taxon>Cyanophyceae</taxon>
        <taxon>Nostocales</taxon>
        <taxon>Nostocaceae</taxon>
        <taxon>Nostoc</taxon>
    </lineage>
</organism>
<evidence type="ECO:0000256" key="1">
    <source>
        <dbReference type="SAM" id="SignalP"/>
    </source>
</evidence>
<name>A0A367RPI6_NOSPU</name>